<dbReference type="AlphaFoldDB" id="A0A4S8M505"/>
<sequence>MIQLFFVAQAEKVAVLKNDESAELSWAIDCKWKTYVDSCCRFYWDSFVIGGRKGSGVERAGRSASQCTSTVGMVRSELTGVYYNTIKSFGATRGWQQSCASSVFYSANKQLPYGRNTRNRGMKQQKGELDRDEGQMRPYPVEVASVTRAAKGNGSIEELQGGGDEQPEDKEKGKEEAEVVYPGEKGVRNYHADKESRLQKMKDLTQTWDVKEVDVKREKEKDSCRDRGETEITQRLQRYREGEEIHDDKKEICRERRGWEHFWVLNGNRDLGKKTRA</sequence>
<dbReference type="EMBL" id="ML179158">
    <property type="protein sequence ID" value="THU97296.1"/>
    <property type="molecule type" value="Genomic_DNA"/>
</dbReference>
<proteinExistence type="predicted"/>
<gene>
    <name evidence="2" type="ORF">K435DRAFT_889449</name>
</gene>
<accession>A0A4S8M505</accession>
<evidence type="ECO:0000256" key="1">
    <source>
        <dbReference type="SAM" id="MobiDB-lite"/>
    </source>
</evidence>
<evidence type="ECO:0000313" key="3">
    <source>
        <dbReference type="Proteomes" id="UP000297245"/>
    </source>
</evidence>
<reference evidence="2 3" key="1">
    <citation type="journal article" date="2019" name="Nat. Ecol. Evol.">
        <title>Megaphylogeny resolves global patterns of mushroom evolution.</title>
        <authorList>
            <person name="Varga T."/>
            <person name="Krizsan K."/>
            <person name="Foldi C."/>
            <person name="Dima B."/>
            <person name="Sanchez-Garcia M."/>
            <person name="Sanchez-Ramirez S."/>
            <person name="Szollosi G.J."/>
            <person name="Szarkandi J.G."/>
            <person name="Papp V."/>
            <person name="Albert L."/>
            <person name="Andreopoulos W."/>
            <person name="Angelini C."/>
            <person name="Antonin V."/>
            <person name="Barry K.W."/>
            <person name="Bougher N.L."/>
            <person name="Buchanan P."/>
            <person name="Buyck B."/>
            <person name="Bense V."/>
            <person name="Catcheside P."/>
            <person name="Chovatia M."/>
            <person name="Cooper J."/>
            <person name="Damon W."/>
            <person name="Desjardin D."/>
            <person name="Finy P."/>
            <person name="Geml J."/>
            <person name="Haridas S."/>
            <person name="Hughes K."/>
            <person name="Justo A."/>
            <person name="Karasinski D."/>
            <person name="Kautmanova I."/>
            <person name="Kiss B."/>
            <person name="Kocsube S."/>
            <person name="Kotiranta H."/>
            <person name="LaButti K.M."/>
            <person name="Lechner B.E."/>
            <person name="Liimatainen K."/>
            <person name="Lipzen A."/>
            <person name="Lukacs Z."/>
            <person name="Mihaltcheva S."/>
            <person name="Morgado L.N."/>
            <person name="Niskanen T."/>
            <person name="Noordeloos M.E."/>
            <person name="Ohm R.A."/>
            <person name="Ortiz-Santana B."/>
            <person name="Ovrebo C."/>
            <person name="Racz N."/>
            <person name="Riley R."/>
            <person name="Savchenko A."/>
            <person name="Shiryaev A."/>
            <person name="Soop K."/>
            <person name="Spirin V."/>
            <person name="Szebenyi C."/>
            <person name="Tomsovsky M."/>
            <person name="Tulloss R.E."/>
            <person name="Uehling J."/>
            <person name="Grigoriev I.V."/>
            <person name="Vagvolgyi C."/>
            <person name="Papp T."/>
            <person name="Martin F.M."/>
            <person name="Miettinen O."/>
            <person name="Hibbett D.S."/>
            <person name="Nagy L.G."/>
        </authorList>
    </citation>
    <scope>NUCLEOTIDE SEQUENCE [LARGE SCALE GENOMIC DNA]</scope>
    <source>
        <strain evidence="2 3">CBS 962.96</strain>
    </source>
</reference>
<evidence type="ECO:0000313" key="2">
    <source>
        <dbReference type="EMBL" id="THU97296.1"/>
    </source>
</evidence>
<protein>
    <submittedName>
        <fullName evidence="2">Uncharacterized protein</fullName>
    </submittedName>
</protein>
<keyword evidence="3" id="KW-1185">Reference proteome</keyword>
<organism evidence="2 3">
    <name type="scientific">Dendrothele bispora (strain CBS 962.96)</name>
    <dbReference type="NCBI Taxonomy" id="1314807"/>
    <lineage>
        <taxon>Eukaryota</taxon>
        <taxon>Fungi</taxon>
        <taxon>Dikarya</taxon>
        <taxon>Basidiomycota</taxon>
        <taxon>Agaricomycotina</taxon>
        <taxon>Agaricomycetes</taxon>
        <taxon>Agaricomycetidae</taxon>
        <taxon>Agaricales</taxon>
        <taxon>Agaricales incertae sedis</taxon>
        <taxon>Dendrothele</taxon>
    </lineage>
</organism>
<dbReference type="Proteomes" id="UP000297245">
    <property type="component" value="Unassembled WGS sequence"/>
</dbReference>
<feature type="region of interest" description="Disordered" evidence="1">
    <location>
        <begin position="150"/>
        <end position="176"/>
    </location>
</feature>
<name>A0A4S8M505_DENBC</name>